<dbReference type="EMBL" id="QPFP01000003">
    <property type="protein sequence ID" value="TEB38425.1"/>
    <property type="molecule type" value="Genomic_DNA"/>
</dbReference>
<keyword evidence="3" id="KW-1185">Reference proteome</keyword>
<feature type="compositionally biased region" description="Acidic residues" evidence="1">
    <location>
        <begin position="475"/>
        <end position="526"/>
    </location>
</feature>
<protein>
    <submittedName>
        <fullName evidence="2">Uncharacterized protein</fullName>
    </submittedName>
</protein>
<gene>
    <name evidence="2" type="ORF">FA13DRAFT_1620823</name>
</gene>
<dbReference type="OrthoDB" id="5345779at2759"/>
<evidence type="ECO:0000313" key="2">
    <source>
        <dbReference type="EMBL" id="TEB38425.1"/>
    </source>
</evidence>
<accession>A0A4Y7TW64</accession>
<evidence type="ECO:0000256" key="1">
    <source>
        <dbReference type="SAM" id="MobiDB-lite"/>
    </source>
</evidence>
<evidence type="ECO:0000313" key="3">
    <source>
        <dbReference type="Proteomes" id="UP000298030"/>
    </source>
</evidence>
<dbReference type="Proteomes" id="UP000298030">
    <property type="component" value="Unassembled WGS sequence"/>
</dbReference>
<dbReference type="AlphaFoldDB" id="A0A4Y7TW64"/>
<organism evidence="2 3">
    <name type="scientific">Coprinellus micaceus</name>
    <name type="common">Glistening ink-cap mushroom</name>
    <name type="synonym">Coprinus micaceus</name>
    <dbReference type="NCBI Taxonomy" id="71717"/>
    <lineage>
        <taxon>Eukaryota</taxon>
        <taxon>Fungi</taxon>
        <taxon>Dikarya</taxon>
        <taxon>Basidiomycota</taxon>
        <taxon>Agaricomycotina</taxon>
        <taxon>Agaricomycetes</taxon>
        <taxon>Agaricomycetidae</taxon>
        <taxon>Agaricales</taxon>
        <taxon>Agaricineae</taxon>
        <taxon>Psathyrellaceae</taxon>
        <taxon>Coprinellus</taxon>
    </lineage>
</organism>
<feature type="region of interest" description="Disordered" evidence="1">
    <location>
        <begin position="458"/>
        <end position="548"/>
    </location>
</feature>
<comment type="caution">
    <text evidence="2">The sequence shown here is derived from an EMBL/GenBank/DDBJ whole genome shotgun (WGS) entry which is preliminary data.</text>
</comment>
<dbReference type="STRING" id="71717.A0A4Y7TW64"/>
<reference evidence="2 3" key="1">
    <citation type="journal article" date="2019" name="Nat. Ecol. Evol.">
        <title>Megaphylogeny resolves global patterns of mushroom evolution.</title>
        <authorList>
            <person name="Varga T."/>
            <person name="Krizsan K."/>
            <person name="Foldi C."/>
            <person name="Dima B."/>
            <person name="Sanchez-Garcia M."/>
            <person name="Sanchez-Ramirez S."/>
            <person name="Szollosi G.J."/>
            <person name="Szarkandi J.G."/>
            <person name="Papp V."/>
            <person name="Albert L."/>
            <person name="Andreopoulos W."/>
            <person name="Angelini C."/>
            <person name="Antonin V."/>
            <person name="Barry K.W."/>
            <person name="Bougher N.L."/>
            <person name="Buchanan P."/>
            <person name="Buyck B."/>
            <person name="Bense V."/>
            <person name="Catcheside P."/>
            <person name="Chovatia M."/>
            <person name="Cooper J."/>
            <person name="Damon W."/>
            <person name="Desjardin D."/>
            <person name="Finy P."/>
            <person name="Geml J."/>
            <person name="Haridas S."/>
            <person name="Hughes K."/>
            <person name="Justo A."/>
            <person name="Karasinski D."/>
            <person name="Kautmanova I."/>
            <person name="Kiss B."/>
            <person name="Kocsube S."/>
            <person name="Kotiranta H."/>
            <person name="LaButti K.M."/>
            <person name="Lechner B.E."/>
            <person name="Liimatainen K."/>
            <person name="Lipzen A."/>
            <person name="Lukacs Z."/>
            <person name="Mihaltcheva S."/>
            <person name="Morgado L.N."/>
            <person name="Niskanen T."/>
            <person name="Noordeloos M.E."/>
            <person name="Ohm R.A."/>
            <person name="Ortiz-Santana B."/>
            <person name="Ovrebo C."/>
            <person name="Racz N."/>
            <person name="Riley R."/>
            <person name="Savchenko A."/>
            <person name="Shiryaev A."/>
            <person name="Soop K."/>
            <person name="Spirin V."/>
            <person name="Szebenyi C."/>
            <person name="Tomsovsky M."/>
            <person name="Tulloss R.E."/>
            <person name="Uehling J."/>
            <person name="Grigoriev I.V."/>
            <person name="Vagvolgyi C."/>
            <person name="Papp T."/>
            <person name="Martin F.M."/>
            <person name="Miettinen O."/>
            <person name="Hibbett D.S."/>
            <person name="Nagy L.G."/>
        </authorList>
    </citation>
    <scope>NUCLEOTIDE SEQUENCE [LARGE SCALE GENOMIC DNA]</scope>
    <source>
        <strain evidence="2 3">FP101781</strain>
    </source>
</reference>
<proteinExistence type="predicted"/>
<name>A0A4Y7TW64_COPMI</name>
<sequence length="612" mass="68287">MPPTATALDLPAEVLTQIFSLASDEDLLFQYALPTSLANSSWFKHISGEWALRTPQEAGNILMRRSYKTKKASLNLMLVCKQWYSVAYELLFRCLYFNSPLKLFEVVKILDTQTGAAATENSLGWWTRRVHVCRYSAQELGELGIQLEDMQWALLTIIKHCPNLEIFHIDWPMKEAFGEVAVALYKHAQRSLRVVHFNVPRNALKKVIWALNALKFIVAAHIEFESGPKDPDDEEESLNLGSAGQHQLNLKYLYQLSVVGFAKEFLEQALQWPMPSLRVFSYNTGSYTGAVPAVIHDFLKVHGDGLEFLDLDTYLPLEIANILDQCPQVTTFAFNADCRITPHNDVESEIVNRPRSNVHTIGIHGLSLAFGVGAVVAAKNPTIVTITQKSNDLNMAALNKRNFPNLQRIRALSRPMLLDLNRAGQPNEDNGGMARWARWWDTCAGSGVALEDCTGDSLGNLPELPSQDYVGGGGEEGEDSEEYEWDDDEDEDDEDDGDDGDDDDDDDDEEEDNSDDDESSESEDENILPSGWKKLILPMPEENPSARTRELRQLLKECRAMERQRDSEAPLLPPAFMMMMGAGGGMPGFGMPDFPGSDIPTAMGGRGFGFGR</sequence>